<evidence type="ECO:0000256" key="2">
    <source>
        <dbReference type="ARBA" id="ARBA00022490"/>
    </source>
</evidence>
<dbReference type="Pfam" id="PF05194">
    <property type="entry name" value="UreE_C"/>
    <property type="match status" value="1"/>
</dbReference>
<dbReference type="CDD" id="cd00571">
    <property type="entry name" value="UreE"/>
    <property type="match status" value="1"/>
</dbReference>
<organism evidence="8 9">
    <name type="scientific">Martelella mediterranea</name>
    <dbReference type="NCBI Taxonomy" id="293089"/>
    <lineage>
        <taxon>Bacteria</taxon>
        <taxon>Pseudomonadati</taxon>
        <taxon>Pseudomonadota</taxon>
        <taxon>Alphaproteobacteria</taxon>
        <taxon>Hyphomicrobiales</taxon>
        <taxon>Aurantimonadaceae</taxon>
        <taxon>Martelella</taxon>
    </lineage>
</organism>
<sequence>MQKVKNYEPAGTETGAVSGRVTLTHDQRHLRRKALKLSDGGSVMLDLKEAVLFASGDRLVLENGERIEIVAADEELFEIRPRDNLHLIELAWHLGNRHLPSQIEEGRILVLRDHVIRQMLLGLGAEVKEVVEPFQPVRGAYHSHDDHGHSHEGHDHGHHHHPHGDHDHHGHHHHHD</sequence>
<dbReference type="SUPFAM" id="SSF69737">
    <property type="entry name" value="Urease metallochaperone UreE, C-terminal domain"/>
    <property type="match status" value="1"/>
</dbReference>
<accession>A0A4R3NVN2</accession>
<dbReference type="Proteomes" id="UP000295097">
    <property type="component" value="Unassembled WGS sequence"/>
</dbReference>
<keyword evidence="2 5" id="KW-0963">Cytoplasm</keyword>
<dbReference type="AlphaFoldDB" id="A0A4R3NVN2"/>
<dbReference type="Pfam" id="PF02814">
    <property type="entry name" value="UreE_N"/>
    <property type="match status" value="1"/>
</dbReference>
<protein>
    <recommendedName>
        <fullName evidence="5">Urease accessory protein UreE</fullName>
    </recommendedName>
</protein>
<name>A0A4R3NVN2_9HYPH</name>
<keyword evidence="9" id="KW-1185">Reference proteome</keyword>
<evidence type="ECO:0000256" key="1">
    <source>
        <dbReference type="ARBA" id="ARBA00004496"/>
    </source>
</evidence>
<comment type="caution">
    <text evidence="8">The sequence shown here is derived from an EMBL/GenBank/DDBJ whole genome shotgun (WGS) entry which is preliminary data.</text>
</comment>
<evidence type="ECO:0000313" key="9">
    <source>
        <dbReference type="Proteomes" id="UP000295097"/>
    </source>
</evidence>
<keyword evidence="4 5" id="KW-0143">Chaperone</keyword>
<keyword evidence="3 5" id="KW-0533">Nickel</keyword>
<dbReference type="GO" id="GO:0051082">
    <property type="term" value="F:unfolded protein binding"/>
    <property type="evidence" value="ECO:0007669"/>
    <property type="project" value="UniProtKB-UniRule"/>
</dbReference>
<dbReference type="InterPro" id="IPR036118">
    <property type="entry name" value="UreE_N_sf"/>
</dbReference>
<comment type="function">
    <text evidence="5">Involved in urease metallocenter assembly. Binds nickel. Probably functions as a nickel donor during metallocenter assembly.</text>
</comment>
<evidence type="ECO:0000259" key="7">
    <source>
        <dbReference type="SMART" id="SM00988"/>
    </source>
</evidence>
<dbReference type="HAMAP" id="MF_00822">
    <property type="entry name" value="UreE"/>
    <property type="match status" value="1"/>
</dbReference>
<evidence type="ECO:0000256" key="4">
    <source>
        <dbReference type="ARBA" id="ARBA00023186"/>
    </source>
</evidence>
<evidence type="ECO:0000256" key="6">
    <source>
        <dbReference type="SAM" id="MobiDB-lite"/>
    </source>
</evidence>
<evidence type="ECO:0000256" key="5">
    <source>
        <dbReference type="HAMAP-Rule" id="MF_00822"/>
    </source>
</evidence>
<dbReference type="EMBL" id="SMAR01000005">
    <property type="protein sequence ID" value="TCT42115.1"/>
    <property type="molecule type" value="Genomic_DNA"/>
</dbReference>
<dbReference type="InterPro" id="IPR007864">
    <property type="entry name" value="UreE_C_dom"/>
</dbReference>
<feature type="domain" description="UreE urease accessory N-terminal" evidence="7">
    <location>
        <begin position="3"/>
        <end position="67"/>
    </location>
</feature>
<dbReference type="InterPro" id="IPR012406">
    <property type="entry name" value="UreE"/>
</dbReference>
<dbReference type="PIRSF" id="PIRSF036402">
    <property type="entry name" value="Ureas_acces_UreE"/>
    <property type="match status" value="1"/>
</dbReference>
<feature type="compositionally biased region" description="Basic and acidic residues" evidence="6">
    <location>
        <begin position="142"/>
        <end position="155"/>
    </location>
</feature>
<feature type="region of interest" description="Disordered" evidence="6">
    <location>
        <begin position="139"/>
        <end position="176"/>
    </location>
</feature>
<dbReference type="GO" id="GO:0005737">
    <property type="term" value="C:cytoplasm"/>
    <property type="evidence" value="ECO:0007669"/>
    <property type="project" value="UniProtKB-SubCell"/>
</dbReference>
<dbReference type="NCBIfam" id="NF009760">
    <property type="entry name" value="PRK13261.2-6"/>
    <property type="match status" value="1"/>
</dbReference>
<dbReference type="Gene3D" id="2.60.260.20">
    <property type="entry name" value="Urease metallochaperone UreE, N-terminal domain"/>
    <property type="match status" value="1"/>
</dbReference>
<comment type="similarity">
    <text evidence="5">Belongs to the UreE family.</text>
</comment>
<dbReference type="GO" id="GO:0016151">
    <property type="term" value="F:nickel cation binding"/>
    <property type="evidence" value="ECO:0007669"/>
    <property type="project" value="UniProtKB-UniRule"/>
</dbReference>
<dbReference type="SUPFAM" id="SSF69287">
    <property type="entry name" value="Urease metallochaperone UreE, N-terminal domain"/>
    <property type="match status" value="1"/>
</dbReference>
<dbReference type="GO" id="GO:0019627">
    <property type="term" value="P:urea metabolic process"/>
    <property type="evidence" value="ECO:0007669"/>
    <property type="project" value="InterPro"/>
</dbReference>
<dbReference type="OrthoDB" id="9802215at2"/>
<evidence type="ECO:0000256" key="3">
    <source>
        <dbReference type="ARBA" id="ARBA00022596"/>
    </source>
</evidence>
<dbReference type="GO" id="GO:0006457">
    <property type="term" value="P:protein folding"/>
    <property type="evidence" value="ECO:0007669"/>
    <property type="project" value="InterPro"/>
</dbReference>
<gene>
    <name evidence="5" type="primary">ureE</name>
    <name evidence="8" type="ORF">EDC90_1005130</name>
</gene>
<proteinExistence type="inferred from homology"/>
<dbReference type="RefSeq" id="WP_132309338.1">
    <property type="nucleotide sequence ID" value="NZ_SMAR01000005.1"/>
</dbReference>
<evidence type="ECO:0000313" key="8">
    <source>
        <dbReference type="EMBL" id="TCT42115.1"/>
    </source>
</evidence>
<dbReference type="InterPro" id="IPR004029">
    <property type="entry name" value="UreE_N"/>
</dbReference>
<dbReference type="Gene3D" id="3.30.70.790">
    <property type="entry name" value="UreE, C-terminal domain"/>
    <property type="match status" value="1"/>
</dbReference>
<dbReference type="GO" id="GO:0065003">
    <property type="term" value="P:protein-containing complex assembly"/>
    <property type="evidence" value="ECO:0007669"/>
    <property type="project" value="InterPro"/>
</dbReference>
<feature type="compositionally biased region" description="Basic residues" evidence="6">
    <location>
        <begin position="156"/>
        <end position="176"/>
    </location>
</feature>
<dbReference type="SMART" id="SM00988">
    <property type="entry name" value="UreE_N"/>
    <property type="match status" value="1"/>
</dbReference>
<reference evidence="8 9" key="1">
    <citation type="submission" date="2019-03" db="EMBL/GenBank/DDBJ databases">
        <title>Freshwater and sediment microbial communities from various areas in North America, analyzing microbe dynamics in response to fracking.</title>
        <authorList>
            <person name="Lamendella R."/>
        </authorList>
    </citation>
    <scope>NUCLEOTIDE SEQUENCE [LARGE SCALE GENOMIC DNA]</scope>
    <source>
        <strain evidence="8 9">175.2</strain>
    </source>
</reference>
<comment type="subcellular location">
    <subcellularLocation>
        <location evidence="1 5">Cytoplasm</location>
    </subcellularLocation>
</comment>